<dbReference type="KEGG" id="gms:SOIL9_64350"/>
<proteinExistence type="predicted"/>
<dbReference type="RefSeq" id="WP_162666296.1">
    <property type="nucleotide sequence ID" value="NZ_LR593886.1"/>
</dbReference>
<protein>
    <submittedName>
        <fullName evidence="3">Hypothetical conserved protein</fullName>
    </submittedName>
</protein>
<keyword evidence="2" id="KW-0812">Transmembrane</keyword>
<evidence type="ECO:0000256" key="2">
    <source>
        <dbReference type="SAM" id="Phobius"/>
    </source>
</evidence>
<feature type="compositionally biased region" description="Low complexity" evidence="1">
    <location>
        <begin position="202"/>
        <end position="211"/>
    </location>
</feature>
<dbReference type="Proteomes" id="UP000464178">
    <property type="component" value="Chromosome"/>
</dbReference>
<feature type="transmembrane region" description="Helical" evidence="2">
    <location>
        <begin position="166"/>
        <end position="183"/>
    </location>
</feature>
<name>A0A6P2CQY0_9BACT</name>
<gene>
    <name evidence="3" type="ORF">SOIL9_64350</name>
</gene>
<evidence type="ECO:0000256" key="1">
    <source>
        <dbReference type="SAM" id="MobiDB-lite"/>
    </source>
</evidence>
<reference evidence="3 4" key="1">
    <citation type="submission" date="2019-05" db="EMBL/GenBank/DDBJ databases">
        <authorList>
            <consortium name="Science for Life Laboratories"/>
        </authorList>
    </citation>
    <scope>NUCLEOTIDE SEQUENCE [LARGE SCALE GENOMIC DNA]</scope>
    <source>
        <strain evidence="3">Soil9</strain>
    </source>
</reference>
<keyword evidence="2" id="KW-1133">Transmembrane helix</keyword>
<accession>A0A6P2CQY0</accession>
<feature type="transmembrane region" description="Helical" evidence="2">
    <location>
        <begin position="6"/>
        <end position="26"/>
    </location>
</feature>
<feature type="transmembrane region" description="Helical" evidence="2">
    <location>
        <begin position="47"/>
        <end position="70"/>
    </location>
</feature>
<feature type="transmembrane region" description="Helical" evidence="2">
    <location>
        <begin position="82"/>
        <end position="104"/>
    </location>
</feature>
<feature type="transmembrane region" description="Helical" evidence="2">
    <location>
        <begin position="125"/>
        <end position="146"/>
    </location>
</feature>
<organism evidence="3 4">
    <name type="scientific">Gemmata massiliana</name>
    <dbReference type="NCBI Taxonomy" id="1210884"/>
    <lineage>
        <taxon>Bacteria</taxon>
        <taxon>Pseudomonadati</taxon>
        <taxon>Planctomycetota</taxon>
        <taxon>Planctomycetia</taxon>
        <taxon>Gemmatales</taxon>
        <taxon>Gemmataceae</taxon>
        <taxon>Gemmata</taxon>
    </lineage>
</organism>
<sequence>MNSIPWWGYVILAGLAWGTYVPIIFFGGQMLSPLNAQGNAIGVGGRLASILSVGVAYMVMAVVIPVALMATRDDAQASWRTVGLVFSGLAGVAGAVGAICVIFASKAAVDQAIIEGVDRATYRMYIAPLIFCLAPLINTVLSSVWHPNAKTGEWSNFHFEMPGLKLWAGIILVAAGTFLVLMSKEEAEASKGKPASPPPAAPTESPSPAQP</sequence>
<dbReference type="AlphaFoldDB" id="A0A6P2CQY0"/>
<evidence type="ECO:0000313" key="4">
    <source>
        <dbReference type="Proteomes" id="UP000464178"/>
    </source>
</evidence>
<feature type="region of interest" description="Disordered" evidence="1">
    <location>
        <begin position="189"/>
        <end position="211"/>
    </location>
</feature>
<dbReference type="EMBL" id="LR593886">
    <property type="protein sequence ID" value="VTR91279.1"/>
    <property type="molecule type" value="Genomic_DNA"/>
</dbReference>
<evidence type="ECO:0000313" key="3">
    <source>
        <dbReference type="EMBL" id="VTR91279.1"/>
    </source>
</evidence>
<keyword evidence="4" id="KW-1185">Reference proteome</keyword>
<keyword evidence="2" id="KW-0472">Membrane</keyword>